<dbReference type="SUPFAM" id="SSF54106">
    <property type="entry name" value="LysM domain"/>
    <property type="match status" value="2"/>
</dbReference>
<dbReference type="Pfam" id="PF01476">
    <property type="entry name" value="LysM"/>
    <property type="match status" value="2"/>
</dbReference>
<dbReference type="InterPro" id="IPR018392">
    <property type="entry name" value="LysM"/>
</dbReference>
<gene>
    <name evidence="3" type="ORF">DEQ80_02050</name>
</gene>
<dbReference type="PANTHER" id="PTHR33734">
    <property type="entry name" value="LYSM DOMAIN-CONTAINING GPI-ANCHORED PROTEIN 2"/>
    <property type="match status" value="1"/>
</dbReference>
<evidence type="ECO:0000259" key="2">
    <source>
        <dbReference type="PROSITE" id="PS51782"/>
    </source>
</evidence>
<feature type="region of interest" description="Disordered" evidence="1">
    <location>
        <begin position="211"/>
        <end position="273"/>
    </location>
</feature>
<comment type="caution">
    <text evidence="3">The sequence shown here is derived from an EMBL/GenBank/DDBJ whole genome shotgun (WGS) entry which is preliminary data.</text>
</comment>
<accession>A0A3D1JDF5</accession>
<organism evidence="3 4">
    <name type="scientific">Anaerolinea thermolimosa</name>
    <dbReference type="NCBI Taxonomy" id="229919"/>
    <lineage>
        <taxon>Bacteria</taxon>
        <taxon>Bacillati</taxon>
        <taxon>Chloroflexota</taxon>
        <taxon>Anaerolineae</taxon>
        <taxon>Anaerolineales</taxon>
        <taxon>Anaerolineaceae</taxon>
        <taxon>Anaerolinea</taxon>
    </lineage>
</organism>
<feature type="domain" description="LysM" evidence="2">
    <location>
        <begin position="77"/>
        <end position="120"/>
    </location>
</feature>
<reference evidence="3 4" key="1">
    <citation type="journal article" date="2018" name="Nat. Biotechnol.">
        <title>A standardized bacterial taxonomy based on genome phylogeny substantially revises the tree of life.</title>
        <authorList>
            <person name="Parks D.H."/>
            <person name="Chuvochina M."/>
            <person name="Waite D.W."/>
            <person name="Rinke C."/>
            <person name="Skarshewski A."/>
            <person name="Chaumeil P.A."/>
            <person name="Hugenholtz P."/>
        </authorList>
    </citation>
    <scope>NUCLEOTIDE SEQUENCE [LARGE SCALE GENOMIC DNA]</scope>
    <source>
        <strain evidence="3">UBA8781</strain>
    </source>
</reference>
<dbReference type="PRINTS" id="PR01217">
    <property type="entry name" value="PRICHEXTENSN"/>
</dbReference>
<protein>
    <recommendedName>
        <fullName evidence="2">LysM domain-containing protein</fullName>
    </recommendedName>
</protein>
<dbReference type="PROSITE" id="PS51782">
    <property type="entry name" value="LYSM"/>
    <property type="match status" value="2"/>
</dbReference>
<dbReference type="CDD" id="cd00118">
    <property type="entry name" value="LysM"/>
    <property type="match status" value="2"/>
</dbReference>
<name>A0A3D1JDF5_9CHLR</name>
<proteinExistence type="predicted"/>
<dbReference type="Gene3D" id="3.10.350.10">
    <property type="entry name" value="LysM domain"/>
    <property type="match status" value="2"/>
</dbReference>
<feature type="compositionally biased region" description="Pro residues" evidence="1">
    <location>
        <begin position="211"/>
        <end position="264"/>
    </location>
</feature>
<dbReference type="Proteomes" id="UP000264141">
    <property type="component" value="Unassembled WGS sequence"/>
</dbReference>
<evidence type="ECO:0000256" key="1">
    <source>
        <dbReference type="SAM" id="MobiDB-lite"/>
    </source>
</evidence>
<dbReference type="EMBL" id="DPBP01000009">
    <property type="protein sequence ID" value="HCE16620.1"/>
    <property type="molecule type" value="Genomic_DNA"/>
</dbReference>
<evidence type="ECO:0000313" key="3">
    <source>
        <dbReference type="EMBL" id="HCE16620.1"/>
    </source>
</evidence>
<dbReference type="SMART" id="SM00257">
    <property type="entry name" value="LysM"/>
    <property type="match status" value="2"/>
</dbReference>
<feature type="domain" description="LysM" evidence="2">
    <location>
        <begin position="159"/>
        <end position="203"/>
    </location>
</feature>
<sequence>MNFLKQLATGMITALASGLLVVGALSLASAEGLLLATPTALPTPTAGLPVPGVNTPTPLPTPTPIPPTSCPPPQGWVAYVIQNGDTLQTLAGAHQLAQEDLARANCLISQTLLPGSILYLPPLPTPTVTLTSPALQEPQATSTQALPTARSCTRPAGWTTYIVRPGDNLFRISLAFYTTVAELQAVNCLASPNQIQAGMVLFVPNVATRTPVPPTATPKPPTSTTVPPSPTPVLPSNTPVPPTSTPLPPTDTPAPTPSYSPEPPTDTSAPTPT</sequence>
<evidence type="ECO:0000313" key="4">
    <source>
        <dbReference type="Proteomes" id="UP000264141"/>
    </source>
</evidence>
<dbReference type="AlphaFoldDB" id="A0A3D1JDF5"/>
<dbReference type="GO" id="GO:0008932">
    <property type="term" value="F:lytic endotransglycosylase activity"/>
    <property type="evidence" value="ECO:0007669"/>
    <property type="project" value="TreeGrafter"/>
</dbReference>
<dbReference type="PANTHER" id="PTHR33734:SF22">
    <property type="entry name" value="MEMBRANE-BOUND LYTIC MUREIN TRANSGLYCOSYLASE D"/>
    <property type="match status" value="1"/>
</dbReference>
<dbReference type="InterPro" id="IPR036779">
    <property type="entry name" value="LysM_dom_sf"/>
</dbReference>